<dbReference type="EMBL" id="JABMIG020000077">
    <property type="protein sequence ID" value="KAL3794752.1"/>
    <property type="molecule type" value="Genomic_DNA"/>
</dbReference>
<protein>
    <recommendedName>
        <fullName evidence="12">PDZ domain-containing protein</fullName>
    </recommendedName>
</protein>
<keyword evidence="7" id="KW-0539">Nucleus</keyword>
<keyword evidence="11" id="KW-1185">Reference proteome</keyword>
<keyword evidence="5" id="KW-0132">Cell division</keyword>
<keyword evidence="8" id="KW-0131">Cell cycle</keyword>
<evidence type="ECO:0000313" key="11">
    <source>
        <dbReference type="Proteomes" id="UP001516023"/>
    </source>
</evidence>
<evidence type="ECO:0000256" key="8">
    <source>
        <dbReference type="ARBA" id="ARBA00023306"/>
    </source>
</evidence>
<evidence type="ECO:0000256" key="1">
    <source>
        <dbReference type="ARBA" id="ARBA00004123"/>
    </source>
</evidence>
<evidence type="ECO:0000256" key="5">
    <source>
        <dbReference type="ARBA" id="ARBA00022618"/>
    </source>
</evidence>
<reference evidence="10 11" key="1">
    <citation type="journal article" date="2020" name="G3 (Bethesda)">
        <title>Improved Reference Genome for Cyclotella cryptica CCMP332, a Model for Cell Wall Morphogenesis, Salinity Adaptation, and Lipid Production in Diatoms (Bacillariophyta).</title>
        <authorList>
            <person name="Roberts W.R."/>
            <person name="Downey K.M."/>
            <person name="Ruck E.C."/>
            <person name="Traller J.C."/>
            <person name="Alverson A.J."/>
        </authorList>
    </citation>
    <scope>NUCLEOTIDE SEQUENCE [LARGE SCALE GENOMIC DNA]</scope>
    <source>
        <strain evidence="10 11">CCMP332</strain>
    </source>
</reference>
<evidence type="ECO:0000313" key="10">
    <source>
        <dbReference type="EMBL" id="KAL3794752.1"/>
    </source>
</evidence>
<gene>
    <name evidence="10" type="ORF">HJC23_012762</name>
</gene>
<evidence type="ECO:0000256" key="3">
    <source>
        <dbReference type="ARBA" id="ARBA00009914"/>
    </source>
</evidence>
<organism evidence="10 11">
    <name type="scientific">Cyclotella cryptica</name>
    <dbReference type="NCBI Taxonomy" id="29204"/>
    <lineage>
        <taxon>Eukaryota</taxon>
        <taxon>Sar</taxon>
        <taxon>Stramenopiles</taxon>
        <taxon>Ochrophyta</taxon>
        <taxon>Bacillariophyta</taxon>
        <taxon>Coscinodiscophyceae</taxon>
        <taxon>Thalassiosirophycidae</taxon>
        <taxon>Stephanodiscales</taxon>
        <taxon>Stephanodiscaceae</taxon>
        <taxon>Cyclotella</taxon>
    </lineage>
</organism>
<feature type="non-terminal residue" evidence="10">
    <location>
        <position position="1"/>
    </location>
</feature>
<dbReference type="AlphaFoldDB" id="A0ABD3Q418"/>
<sequence>PLVESSCDIDFLNRESCQSLCSERRLKLKADEEAVILARDEMMLAQKELIVNGLCKMKKDVRKMTVKDFNQTFGCDIIDMIKKQLEEGEEEGAAGNKRGVGAKTAVGVSLKTPAAVRFAGKPPTTRTVRKGERIISINGSPVDQFDKGELVVTAKKRKAVAAKTESTPFPISIGIGAGNGECIDLSDPSERMKLDGEQKALAKEQIMAMQEQMKNLMANW</sequence>
<dbReference type="PANTHER" id="PTHR16040">
    <property type="entry name" value="AUSTRALIN, ISOFORM A-RELATED"/>
    <property type="match status" value="1"/>
</dbReference>
<dbReference type="GO" id="GO:0000775">
    <property type="term" value="C:chromosome, centromeric region"/>
    <property type="evidence" value="ECO:0007669"/>
    <property type="project" value="UniProtKB-SubCell"/>
</dbReference>
<dbReference type="InterPro" id="IPR018867">
    <property type="entry name" value="Cell_div_borealin"/>
</dbReference>
<evidence type="ECO:0008006" key="12">
    <source>
        <dbReference type="Google" id="ProtNLM"/>
    </source>
</evidence>
<comment type="subcellular location">
    <subcellularLocation>
        <location evidence="2">Chromosome</location>
        <location evidence="2">Centromere</location>
    </subcellularLocation>
    <subcellularLocation>
        <location evidence="1">Nucleus</location>
    </subcellularLocation>
</comment>
<comment type="similarity">
    <text evidence="3">Belongs to the borealin family.</text>
</comment>
<keyword evidence="9" id="KW-0137">Centromere</keyword>
<evidence type="ECO:0000256" key="2">
    <source>
        <dbReference type="ARBA" id="ARBA00004584"/>
    </source>
</evidence>
<comment type="caution">
    <text evidence="10">The sequence shown here is derived from an EMBL/GenBank/DDBJ whole genome shotgun (WGS) entry which is preliminary data.</text>
</comment>
<name>A0ABD3Q418_9STRA</name>
<evidence type="ECO:0000256" key="7">
    <source>
        <dbReference type="ARBA" id="ARBA00023242"/>
    </source>
</evidence>
<evidence type="ECO:0000256" key="6">
    <source>
        <dbReference type="ARBA" id="ARBA00022776"/>
    </source>
</evidence>
<accession>A0ABD3Q418</accession>
<keyword evidence="4" id="KW-0158">Chromosome</keyword>
<proteinExistence type="inferred from homology"/>
<evidence type="ECO:0000256" key="9">
    <source>
        <dbReference type="ARBA" id="ARBA00023328"/>
    </source>
</evidence>
<keyword evidence="6" id="KW-0498">Mitosis</keyword>
<dbReference type="GO" id="GO:0051301">
    <property type="term" value="P:cell division"/>
    <property type="evidence" value="ECO:0007669"/>
    <property type="project" value="UniProtKB-KW"/>
</dbReference>
<dbReference type="PANTHER" id="PTHR16040:SF7">
    <property type="entry name" value="AUSTRALIN, ISOFORM A-RELATED"/>
    <property type="match status" value="1"/>
</dbReference>
<evidence type="ECO:0000256" key="4">
    <source>
        <dbReference type="ARBA" id="ARBA00022454"/>
    </source>
</evidence>
<dbReference type="GO" id="GO:0005634">
    <property type="term" value="C:nucleus"/>
    <property type="evidence" value="ECO:0007669"/>
    <property type="project" value="UniProtKB-SubCell"/>
</dbReference>
<dbReference type="Proteomes" id="UP001516023">
    <property type="component" value="Unassembled WGS sequence"/>
</dbReference>